<dbReference type="AlphaFoldDB" id="A0A0L7LGG6"/>
<proteinExistence type="predicted"/>
<evidence type="ECO:0000313" key="3">
    <source>
        <dbReference type="Proteomes" id="UP000037510"/>
    </source>
</evidence>
<accession>A0A0L7LGG6</accession>
<feature type="region of interest" description="Disordered" evidence="1">
    <location>
        <begin position="35"/>
        <end position="112"/>
    </location>
</feature>
<dbReference type="Proteomes" id="UP000037510">
    <property type="component" value="Unassembled WGS sequence"/>
</dbReference>
<keyword evidence="3" id="KW-1185">Reference proteome</keyword>
<evidence type="ECO:0000256" key="1">
    <source>
        <dbReference type="SAM" id="MobiDB-lite"/>
    </source>
</evidence>
<dbReference type="EMBL" id="JTDY01001298">
    <property type="protein sequence ID" value="KOB74276.1"/>
    <property type="molecule type" value="Genomic_DNA"/>
</dbReference>
<gene>
    <name evidence="2" type="ORF">OBRU01_04560</name>
</gene>
<sequence length="239" mass="27109">MEVSSVKQQVQLSDSYLPVAMQIIAHLSDQMAFETRDDVTPPAAKPTTPRPSSTTTRPTSTTTRPSNYWTTTIRPTNSWTTSTRPTNSWTTSTRPTNSWTTTTTRPSDITTPFHKPGLYAPFSPPKPFFNRYQSRNFLLPLYNAQYTVLEPQETRSDDPLLAIHEEVGFSPDVMKVLVESSTGGARQQLRTALSKMVERHDCTHDYANNRAKEMVDELAKDESKLSAELRYLQPLVYKF</sequence>
<organism evidence="2 3">
    <name type="scientific">Operophtera brumata</name>
    <name type="common">Winter moth</name>
    <name type="synonym">Phalaena brumata</name>
    <dbReference type="NCBI Taxonomy" id="104452"/>
    <lineage>
        <taxon>Eukaryota</taxon>
        <taxon>Metazoa</taxon>
        <taxon>Ecdysozoa</taxon>
        <taxon>Arthropoda</taxon>
        <taxon>Hexapoda</taxon>
        <taxon>Insecta</taxon>
        <taxon>Pterygota</taxon>
        <taxon>Neoptera</taxon>
        <taxon>Endopterygota</taxon>
        <taxon>Lepidoptera</taxon>
        <taxon>Glossata</taxon>
        <taxon>Ditrysia</taxon>
        <taxon>Geometroidea</taxon>
        <taxon>Geometridae</taxon>
        <taxon>Larentiinae</taxon>
        <taxon>Operophtera</taxon>
    </lineage>
</organism>
<evidence type="ECO:0000313" key="2">
    <source>
        <dbReference type="EMBL" id="KOB74276.1"/>
    </source>
</evidence>
<reference evidence="2 3" key="1">
    <citation type="journal article" date="2015" name="Genome Biol. Evol.">
        <title>The genome of winter moth (Operophtera brumata) provides a genomic perspective on sexual dimorphism and phenology.</title>
        <authorList>
            <person name="Derks M.F."/>
            <person name="Smit S."/>
            <person name="Salis L."/>
            <person name="Schijlen E."/>
            <person name="Bossers A."/>
            <person name="Mateman C."/>
            <person name="Pijl A.S."/>
            <person name="de Ridder D."/>
            <person name="Groenen M.A."/>
            <person name="Visser M.E."/>
            <person name="Megens H.J."/>
        </authorList>
    </citation>
    <scope>NUCLEOTIDE SEQUENCE [LARGE SCALE GENOMIC DNA]</scope>
    <source>
        <strain evidence="2">WM2013NL</strain>
        <tissue evidence="2">Head and thorax</tissue>
    </source>
</reference>
<protein>
    <submittedName>
        <fullName evidence="2">Uncharacterized protein</fullName>
    </submittedName>
</protein>
<name>A0A0L7LGG6_OPEBR</name>
<feature type="compositionally biased region" description="Low complexity" evidence="1">
    <location>
        <begin position="76"/>
        <end position="107"/>
    </location>
</feature>
<feature type="compositionally biased region" description="Low complexity" evidence="1">
    <location>
        <begin position="40"/>
        <end position="66"/>
    </location>
</feature>
<comment type="caution">
    <text evidence="2">The sequence shown here is derived from an EMBL/GenBank/DDBJ whole genome shotgun (WGS) entry which is preliminary data.</text>
</comment>